<dbReference type="AlphaFoldDB" id="A0A0A8XPZ1"/>
<protein>
    <submittedName>
        <fullName evidence="1">Uncharacterized protein</fullName>
    </submittedName>
</protein>
<name>A0A0A8XPZ1_ARUDO</name>
<sequence length="19" mass="2160">MQRVLFSNSYLLPNGLLGH</sequence>
<reference evidence="1" key="2">
    <citation type="journal article" date="2015" name="Data Brief">
        <title>Shoot transcriptome of the giant reed, Arundo donax.</title>
        <authorList>
            <person name="Barrero R.A."/>
            <person name="Guerrero F.D."/>
            <person name="Moolhuijzen P."/>
            <person name="Goolsby J.A."/>
            <person name="Tidwell J."/>
            <person name="Bellgard S.E."/>
            <person name="Bellgard M.I."/>
        </authorList>
    </citation>
    <scope>NUCLEOTIDE SEQUENCE</scope>
    <source>
        <tissue evidence="1">Shoot tissue taken approximately 20 cm above the soil surface</tissue>
    </source>
</reference>
<dbReference type="EMBL" id="GBRH01281986">
    <property type="protein sequence ID" value="JAD15909.1"/>
    <property type="molecule type" value="Transcribed_RNA"/>
</dbReference>
<organism evidence="1">
    <name type="scientific">Arundo donax</name>
    <name type="common">Giant reed</name>
    <name type="synonym">Donax arundinaceus</name>
    <dbReference type="NCBI Taxonomy" id="35708"/>
    <lineage>
        <taxon>Eukaryota</taxon>
        <taxon>Viridiplantae</taxon>
        <taxon>Streptophyta</taxon>
        <taxon>Embryophyta</taxon>
        <taxon>Tracheophyta</taxon>
        <taxon>Spermatophyta</taxon>
        <taxon>Magnoliopsida</taxon>
        <taxon>Liliopsida</taxon>
        <taxon>Poales</taxon>
        <taxon>Poaceae</taxon>
        <taxon>PACMAD clade</taxon>
        <taxon>Arundinoideae</taxon>
        <taxon>Arundineae</taxon>
        <taxon>Arundo</taxon>
    </lineage>
</organism>
<reference evidence="1" key="1">
    <citation type="submission" date="2014-09" db="EMBL/GenBank/DDBJ databases">
        <authorList>
            <person name="Magalhaes I.L.F."/>
            <person name="Oliveira U."/>
            <person name="Santos F.R."/>
            <person name="Vidigal T.H.D.A."/>
            <person name="Brescovit A.D."/>
            <person name="Santos A.J."/>
        </authorList>
    </citation>
    <scope>NUCLEOTIDE SEQUENCE</scope>
    <source>
        <tissue evidence="1">Shoot tissue taken approximately 20 cm above the soil surface</tissue>
    </source>
</reference>
<proteinExistence type="predicted"/>
<accession>A0A0A8XPZ1</accession>
<evidence type="ECO:0000313" key="1">
    <source>
        <dbReference type="EMBL" id="JAD15909.1"/>
    </source>
</evidence>